<sequence>MSDAVPPRTGRVFGYARVSTRNQNFDRQIAALGEVDMLIEEKMSAKNVADRDELSALMRFVKAGDTIRVKSADRLARSSSDLLAIADNLKARGVGVEFVDNPALNTNTPQGYFMLTVLAAVAQLEREIILECQAEGIALAKKKGKYAKAPRLTRQLVLDARRRVAEGVPKAQVARDLQVSRPTLYAALSGTGVYADGGHKNEDAGEPPLW</sequence>
<dbReference type="InterPro" id="IPR009057">
    <property type="entry name" value="Homeodomain-like_sf"/>
</dbReference>
<evidence type="ECO:0000256" key="2">
    <source>
        <dbReference type="ARBA" id="ARBA00022908"/>
    </source>
</evidence>
<dbReference type="EMBL" id="QHCV01000002">
    <property type="protein sequence ID" value="RAV33099.1"/>
    <property type="molecule type" value="Genomic_DNA"/>
</dbReference>
<dbReference type="InterPro" id="IPR050639">
    <property type="entry name" value="SSR_resolvase"/>
</dbReference>
<comment type="similarity">
    <text evidence="1">Belongs to the site-specific recombinase resolvase family.</text>
</comment>
<dbReference type="GO" id="GO:0015074">
    <property type="term" value="P:DNA integration"/>
    <property type="evidence" value="ECO:0007669"/>
    <property type="project" value="UniProtKB-KW"/>
</dbReference>
<dbReference type="Gene3D" id="1.10.10.60">
    <property type="entry name" value="Homeodomain-like"/>
    <property type="match status" value="1"/>
</dbReference>
<dbReference type="SMART" id="SM00857">
    <property type="entry name" value="Resolvase"/>
    <property type="match status" value="1"/>
</dbReference>
<feature type="active site" description="O-(5'-phospho-DNA)-serine intermediate" evidence="5 6">
    <location>
        <position position="19"/>
    </location>
</feature>
<keyword evidence="9" id="KW-1185">Reference proteome</keyword>
<accession>A0A364V8Z7</accession>
<dbReference type="RefSeq" id="WP_113629905.1">
    <property type="nucleotide sequence ID" value="NZ_QHCV01000002.1"/>
</dbReference>
<feature type="domain" description="Resolvase/invertase-type recombinase catalytic" evidence="7">
    <location>
        <begin position="11"/>
        <end position="144"/>
    </location>
</feature>
<keyword evidence="3" id="KW-0238">DNA-binding</keyword>
<protein>
    <submittedName>
        <fullName evidence="8">Transposase</fullName>
    </submittedName>
</protein>
<dbReference type="CDD" id="cd00569">
    <property type="entry name" value="HTH_Hin_like"/>
    <property type="match status" value="1"/>
</dbReference>
<evidence type="ECO:0000256" key="3">
    <source>
        <dbReference type="ARBA" id="ARBA00023125"/>
    </source>
</evidence>
<dbReference type="PROSITE" id="PS51736">
    <property type="entry name" value="RECOMBINASES_3"/>
    <property type="match status" value="1"/>
</dbReference>
<evidence type="ECO:0000313" key="9">
    <source>
        <dbReference type="Proteomes" id="UP000251577"/>
    </source>
</evidence>
<dbReference type="Gene3D" id="3.40.50.1390">
    <property type="entry name" value="Resolvase, N-terminal catalytic domain"/>
    <property type="match status" value="1"/>
</dbReference>
<keyword evidence="2" id="KW-0229">DNA integration</keyword>
<gene>
    <name evidence="8" type="ORF">DLJ54_00300</name>
</gene>
<name>A0A364V8Z7_9CORY</name>
<evidence type="ECO:0000259" key="7">
    <source>
        <dbReference type="PROSITE" id="PS51736"/>
    </source>
</evidence>
<evidence type="ECO:0000256" key="1">
    <source>
        <dbReference type="ARBA" id="ARBA00009913"/>
    </source>
</evidence>
<evidence type="ECO:0000313" key="8">
    <source>
        <dbReference type="EMBL" id="RAV33099.1"/>
    </source>
</evidence>
<dbReference type="InterPro" id="IPR006119">
    <property type="entry name" value="Resolv_N"/>
</dbReference>
<dbReference type="AlphaFoldDB" id="A0A364V8Z7"/>
<dbReference type="SUPFAM" id="SSF53041">
    <property type="entry name" value="Resolvase-like"/>
    <property type="match status" value="1"/>
</dbReference>
<comment type="caution">
    <text evidence="8">The sequence shown here is derived from an EMBL/GenBank/DDBJ whole genome shotgun (WGS) entry which is preliminary data.</text>
</comment>
<dbReference type="PANTHER" id="PTHR30461:SF26">
    <property type="entry name" value="RESOLVASE HOMOLOG YNEB"/>
    <property type="match status" value="1"/>
</dbReference>
<reference evidence="8 9" key="1">
    <citation type="journal article" date="2018" name="Syst. Appl. Microbiol.">
        <title>Corynebacterium heidelbergense sp. nov., isolated from the preen glands of Egyptian geese (Alopochen aegyptiacus).</title>
        <authorList>
            <person name="Braun M.S."/>
            <person name="Wang E."/>
            <person name="Zimmermann S."/>
            <person name="Wink M."/>
        </authorList>
    </citation>
    <scope>NUCLEOTIDE SEQUENCE [LARGE SCALE GENOMIC DNA]</scope>
    <source>
        <strain evidence="8 9">647</strain>
    </source>
</reference>
<dbReference type="PROSITE" id="PS00397">
    <property type="entry name" value="RECOMBINASES_1"/>
    <property type="match status" value="1"/>
</dbReference>
<dbReference type="InterPro" id="IPR036162">
    <property type="entry name" value="Resolvase-like_N_sf"/>
</dbReference>
<dbReference type="CDD" id="cd03768">
    <property type="entry name" value="SR_ResInv"/>
    <property type="match status" value="1"/>
</dbReference>
<dbReference type="PANTHER" id="PTHR30461">
    <property type="entry name" value="DNA-INVERTASE FROM LAMBDOID PROPHAGE"/>
    <property type="match status" value="1"/>
</dbReference>
<proteinExistence type="inferred from homology"/>
<dbReference type="Proteomes" id="UP000251577">
    <property type="component" value="Unassembled WGS sequence"/>
</dbReference>
<evidence type="ECO:0000256" key="4">
    <source>
        <dbReference type="ARBA" id="ARBA00023172"/>
    </source>
</evidence>
<dbReference type="InterPro" id="IPR006118">
    <property type="entry name" value="Recombinase_CS"/>
</dbReference>
<evidence type="ECO:0000256" key="5">
    <source>
        <dbReference type="PIRSR" id="PIRSR606118-50"/>
    </source>
</evidence>
<organism evidence="8 9">
    <name type="scientific">Corynebacterium heidelbergense</name>
    <dbReference type="NCBI Taxonomy" id="2055947"/>
    <lineage>
        <taxon>Bacteria</taxon>
        <taxon>Bacillati</taxon>
        <taxon>Actinomycetota</taxon>
        <taxon>Actinomycetes</taxon>
        <taxon>Mycobacteriales</taxon>
        <taxon>Corynebacteriaceae</taxon>
        <taxon>Corynebacterium</taxon>
    </lineage>
</organism>
<keyword evidence="4" id="KW-0233">DNA recombination</keyword>
<dbReference type="GO" id="GO:0000150">
    <property type="term" value="F:DNA strand exchange activity"/>
    <property type="evidence" value="ECO:0007669"/>
    <property type="project" value="InterPro"/>
</dbReference>
<dbReference type="Pfam" id="PF00239">
    <property type="entry name" value="Resolvase"/>
    <property type="match status" value="1"/>
</dbReference>
<evidence type="ECO:0000256" key="6">
    <source>
        <dbReference type="PROSITE-ProRule" id="PRU10137"/>
    </source>
</evidence>
<dbReference type="GO" id="GO:0003677">
    <property type="term" value="F:DNA binding"/>
    <property type="evidence" value="ECO:0007669"/>
    <property type="project" value="UniProtKB-KW"/>
</dbReference>
<dbReference type="SUPFAM" id="SSF46689">
    <property type="entry name" value="Homeodomain-like"/>
    <property type="match status" value="1"/>
</dbReference>